<proteinExistence type="predicted"/>
<sequence>MTIFIIGQRGDPKRLWIVDTDKGTVQPFSGGSGSGGIDQGTASTIENMRGHGFSVVKDVDVAVAVPTTADLTSRQFSGNA</sequence>
<dbReference type="Proteomes" id="UP001163223">
    <property type="component" value="Chromosome"/>
</dbReference>
<reference evidence="1" key="1">
    <citation type="submission" date="2022-11" db="EMBL/GenBank/DDBJ databases">
        <title>beta-Carotene-producing bacterium, Jeongeuplla avenae sp. nov., alleviates the salt stress of Arabidopsis seedlings.</title>
        <authorList>
            <person name="Jiang L."/>
            <person name="Lee J."/>
        </authorList>
    </citation>
    <scope>NUCLEOTIDE SEQUENCE</scope>
    <source>
        <strain evidence="1">DY_R2A_6</strain>
    </source>
</reference>
<gene>
    <name evidence="1" type="ORF">OXU80_27255</name>
</gene>
<evidence type="ECO:0000313" key="2">
    <source>
        <dbReference type="Proteomes" id="UP001163223"/>
    </source>
</evidence>
<name>A0ACD4NNW7_9HYPH</name>
<keyword evidence="2" id="KW-1185">Reference proteome</keyword>
<organism evidence="1 2">
    <name type="scientific">Antarcticirhabdus aurantiaca</name>
    <dbReference type="NCBI Taxonomy" id="2606717"/>
    <lineage>
        <taxon>Bacteria</taxon>
        <taxon>Pseudomonadati</taxon>
        <taxon>Pseudomonadota</taxon>
        <taxon>Alphaproteobacteria</taxon>
        <taxon>Hyphomicrobiales</taxon>
        <taxon>Aurantimonadaceae</taxon>
        <taxon>Antarcticirhabdus</taxon>
    </lineage>
</organism>
<accession>A0ACD4NNW7</accession>
<protein>
    <submittedName>
        <fullName evidence="1">Uncharacterized protein</fullName>
    </submittedName>
</protein>
<evidence type="ECO:0000313" key="1">
    <source>
        <dbReference type="EMBL" id="WAJ28463.1"/>
    </source>
</evidence>
<dbReference type="EMBL" id="CP113520">
    <property type="protein sequence ID" value="WAJ28463.1"/>
    <property type="molecule type" value="Genomic_DNA"/>
</dbReference>